<evidence type="ECO:0000256" key="5">
    <source>
        <dbReference type="SAM" id="Phobius"/>
    </source>
</evidence>
<evidence type="ECO:0000256" key="1">
    <source>
        <dbReference type="ARBA" id="ARBA00004141"/>
    </source>
</evidence>
<feature type="transmembrane region" description="Helical" evidence="5">
    <location>
        <begin position="286"/>
        <end position="303"/>
    </location>
</feature>
<name>E6K9N5_9BACT</name>
<accession>E6K9N5</accession>
<dbReference type="PANTHER" id="PTHR37422">
    <property type="entry name" value="TEICHURONIC ACID BIOSYNTHESIS PROTEIN TUAE"/>
    <property type="match status" value="1"/>
</dbReference>
<proteinExistence type="predicted"/>
<feature type="transmembrane region" description="Helical" evidence="5">
    <location>
        <begin position="48"/>
        <end position="66"/>
    </location>
</feature>
<dbReference type="STRING" id="873513.HMPREF6485_2299"/>
<evidence type="ECO:0000256" key="4">
    <source>
        <dbReference type="ARBA" id="ARBA00023136"/>
    </source>
</evidence>
<dbReference type="eggNOG" id="COG3307">
    <property type="taxonomic scope" value="Bacteria"/>
</dbReference>
<evidence type="ECO:0000313" key="8">
    <source>
        <dbReference type="Proteomes" id="UP000003112"/>
    </source>
</evidence>
<evidence type="ECO:0000256" key="3">
    <source>
        <dbReference type="ARBA" id="ARBA00022989"/>
    </source>
</evidence>
<keyword evidence="2 5" id="KW-0812">Transmembrane</keyword>
<feature type="transmembrane region" description="Helical" evidence="5">
    <location>
        <begin position="241"/>
        <end position="274"/>
    </location>
</feature>
<comment type="subcellular location">
    <subcellularLocation>
        <location evidence="1">Membrane</location>
        <topology evidence="1">Multi-pass membrane protein</topology>
    </subcellularLocation>
</comment>
<feature type="transmembrane region" description="Helical" evidence="5">
    <location>
        <begin position="206"/>
        <end position="229"/>
    </location>
</feature>
<reference evidence="7 8" key="1">
    <citation type="submission" date="2010-10" db="EMBL/GenBank/DDBJ databases">
        <authorList>
            <person name="Muzny D."/>
            <person name="Qin X."/>
            <person name="Deng J."/>
            <person name="Jiang H."/>
            <person name="Liu Y."/>
            <person name="Qu J."/>
            <person name="Song X.-Z."/>
            <person name="Zhang L."/>
            <person name="Thornton R."/>
            <person name="Coyle M."/>
            <person name="Francisco L."/>
            <person name="Jackson L."/>
            <person name="Javaid M."/>
            <person name="Korchina V."/>
            <person name="Kovar C."/>
            <person name="Mata R."/>
            <person name="Mathew T."/>
            <person name="Ngo R."/>
            <person name="Nguyen L."/>
            <person name="Nguyen N."/>
            <person name="Okwuonu G."/>
            <person name="Ongeri F."/>
            <person name="Pham C."/>
            <person name="Simmons D."/>
            <person name="Wilczek-Boney K."/>
            <person name="Hale W."/>
            <person name="Jakkamsetti A."/>
            <person name="Pham P."/>
            <person name="Ruth R."/>
            <person name="San Lucas F."/>
            <person name="Warren J."/>
            <person name="Zhang J."/>
            <person name="Zhao Z."/>
            <person name="Zhou C."/>
            <person name="Zhu D."/>
            <person name="Lee S."/>
            <person name="Bess C."/>
            <person name="Blankenburg K."/>
            <person name="Forbes L."/>
            <person name="Fu Q."/>
            <person name="Gubbala S."/>
            <person name="Hirani K."/>
            <person name="Jayaseelan J.C."/>
            <person name="Lara F."/>
            <person name="Munidasa M."/>
            <person name="Palculict T."/>
            <person name="Patil S."/>
            <person name="Pu L.-L."/>
            <person name="Saada N."/>
            <person name="Tang L."/>
            <person name="Weissenberger G."/>
            <person name="Zhu Y."/>
            <person name="Hemphill L."/>
            <person name="Shang Y."/>
            <person name="Youmans B."/>
            <person name="Ayvaz T."/>
            <person name="Ross M."/>
            <person name="Santibanez J."/>
            <person name="Aqrawi P."/>
            <person name="Gross S."/>
            <person name="Joshi V."/>
            <person name="Fowler G."/>
            <person name="Nazareth L."/>
            <person name="Reid J."/>
            <person name="Worley K."/>
            <person name="Petrosino J."/>
            <person name="Highlander S."/>
            <person name="Gibbs R."/>
        </authorList>
    </citation>
    <scope>NUCLEOTIDE SEQUENCE [LARGE SCALE GENOMIC DNA]</scope>
    <source>
        <strain evidence="7 8">ATCC 33574</strain>
    </source>
</reference>
<feature type="transmembrane region" description="Helical" evidence="5">
    <location>
        <begin position="97"/>
        <end position="112"/>
    </location>
</feature>
<dbReference type="Pfam" id="PF04932">
    <property type="entry name" value="Wzy_C"/>
    <property type="match status" value="1"/>
</dbReference>
<dbReference type="EMBL" id="AEPD01000037">
    <property type="protein sequence ID" value="EFU29740.1"/>
    <property type="molecule type" value="Genomic_DNA"/>
</dbReference>
<keyword evidence="3 5" id="KW-1133">Transmembrane helix</keyword>
<evidence type="ECO:0000259" key="6">
    <source>
        <dbReference type="Pfam" id="PF04932"/>
    </source>
</evidence>
<comment type="caution">
    <text evidence="7">The sequence shown here is derived from an EMBL/GenBank/DDBJ whole genome shotgun (WGS) entry which is preliminary data.</text>
</comment>
<dbReference type="Proteomes" id="UP000003112">
    <property type="component" value="Unassembled WGS sequence"/>
</dbReference>
<evidence type="ECO:0000313" key="7">
    <source>
        <dbReference type="EMBL" id="EFU29740.1"/>
    </source>
</evidence>
<protein>
    <recommendedName>
        <fullName evidence="6">O-antigen ligase-related domain-containing protein</fullName>
    </recommendedName>
</protein>
<dbReference type="HOGENOM" id="CLU_515657_0_0_10"/>
<dbReference type="InterPro" id="IPR007016">
    <property type="entry name" value="O-antigen_ligase-rel_domated"/>
</dbReference>
<feature type="transmembrane region" description="Helical" evidence="5">
    <location>
        <begin position="73"/>
        <end position="91"/>
    </location>
</feature>
<sequence length="451" mass="51155">MVSKNYVCERLPLLKKSLICVTLLINIVILVAILFDGNIMILHVGNSGILAIFISISVCTLLKITFSENCNKIMVKVGCTLLIAVDVIYIYMLESRTAFIVISIFLLVCSSYNKRYLRYGLLGVIVIVFAFAIIGNESKSQSFVGRSFILRNCFSLFADNPLVGTGGIGSFGVKYSIKQAQYFTTHTEMDDYFLVADNVIVACNEFVQLLCEVGIIGLGIVVFMIYYAIKHIKDGYFRNVLLFSVLISALFYYILHAALFCALGVICIIVASAYSPVLLKISFSRFNSLLLSALCVAGLVYSADHLRVSNSVRKCIDRRLLSDKQKIYIVDNFRENKIFLASLSTFDNSDGLNDKLDKLVVHSDILFHQGQMLRRNKRYELAERKLQLASYICPNRFRYKYELFKIYKETNNMRKANEIADHISRMPVKINSPTIFAIKKDIDNFLHYSCE</sequence>
<feature type="transmembrane region" description="Helical" evidence="5">
    <location>
        <begin position="21"/>
        <end position="42"/>
    </location>
</feature>
<evidence type="ECO:0000256" key="2">
    <source>
        <dbReference type="ARBA" id="ARBA00022692"/>
    </source>
</evidence>
<dbReference type="PANTHER" id="PTHR37422:SF13">
    <property type="entry name" value="LIPOPOLYSACCHARIDE BIOSYNTHESIS PROTEIN PA4999-RELATED"/>
    <property type="match status" value="1"/>
</dbReference>
<keyword evidence="8" id="KW-1185">Reference proteome</keyword>
<feature type="transmembrane region" description="Helical" evidence="5">
    <location>
        <begin position="119"/>
        <end position="136"/>
    </location>
</feature>
<organism evidence="7 8">
    <name type="scientific">Segatella buccae ATCC 33574</name>
    <dbReference type="NCBI Taxonomy" id="873513"/>
    <lineage>
        <taxon>Bacteria</taxon>
        <taxon>Pseudomonadati</taxon>
        <taxon>Bacteroidota</taxon>
        <taxon>Bacteroidia</taxon>
        <taxon>Bacteroidales</taxon>
        <taxon>Prevotellaceae</taxon>
        <taxon>Segatella</taxon>
    </lineage>
</organism>
<dbReference type="GO" id="GO:0016020">
    <property type="term" value="C:membrane"/>
    <property type="evidence" value="ECO:0007669"/>
    <property type="project" value="UniProtKB-SubCell"/>
</dbReference>
<dbReference type="InterPro" id="IPR051533">
    <property type="entry name" value="WaaL-like"/>
</dbReference>
<keyword evidence="4 5" id="KW-0472">Membrane</keyword>
<gene>
    <name evidence="7" type="ORF">HMPREF6485_2299</name>
</gene>
<feature type="domain" description="O-antigen ligase-related" evidence="6">
    <location>
        <begin position="84"/>
        <end position="221"/>
    </location>
</feature>
<dbReference type="AlphaFoldDB" id="E6K9N5"/>